<evidence type="ECO:0000259" key="5">
    <source>
        <dbReference type="Pfam" id="PF05729"/>
    </source>
</evidence>
<dbReference type="InterPro" id="IPR025139">
    <property type="entry name" value="DUF4062"/>
</dbReference>
<dbReference type="OrthoDB" id="2325716at2759"/>
<dbReference type="PANTHER" id="PTHR19871">
    <property type="entry name" value="BETA TRANSDUCIN-RELATED PROTEIN"/>
    <property type="match status" value="1"/>
</dbReference>
<dbReference type="InterPro" id="IPR052752">
    <property type="entry name" value="NACHT-WD_repeat"/>
</dbReference>
<feature type="domain" description="DUF4062" evidence="6">
    <location>
        <begin position="119"/>
        <end position="205"/>
    </location>
</feature>
<dbReference type="STRING" id="6573.A0A210R4N7"/>
<evidence type="ECO:0000256" key="3">
    <source>
        <dbReference type="PROSITE-ProRule" id="PRU00221"/>
    </source>
</evidence>
<reference evidence="8 9" key="1">
    <citation type="journal article" date="2017" name="Nat. Ecol. Evol.">
        <title>Scallop genome provides insights into evolution of bilaterian karyotype and development.</title>
        <authorList>
            <person name="Wang S."/>
            <person name="Zhang J."/>
            <person name="Jiao W."/>
            <person name="Li J."/>
            <person name="Xun X."/>
            <person name="Sun Y."/>
            <person name="Guo X."/>
            <person name="Huan P."/>
            <person name="Dong B."/>
            <person name="Zhang L."/>
            <person name="Hu X."/>
            <person name="Sun X."/>
            <person name="Wang J."/>
            <person name="Zhao C."/>
            <person name="Wang Y."/>
            <person name="Wang D."/>
            <person name="Huang X."/>
            <person name="Wang R."/>
            <person name="Lv J."/>
            <person name="Li Y."/>
            <person name="Zhang Z."/>
            <person name="Liu B."/>
            <person name="Lu W."/>
            <person name="Hui Y."/>
            <person name="Liang J."/>
            <person name="Zhou Z."/>
            <person name="Hou R."/>
            <person name="Li X."/>
            <person name="Liu Y."/>
            <person name="Li H."/>
            <person name="Ning X."/>
            <person name="Lin Y."/>
            <person name="Zhao L."/>
            <person name="Xing Q."/>
            <person name="Dou J."/>
            <person name="Li Y."/>
            <person name="Mao J."/>
            <person name="Guo H."/>
            <person name="Dou H."/>
            <person name="Li T."/>
            <person name="Mu C."/>
            <person name="Jiang W."/>
            <person name="Fu Q."/>
            <person name="Fu X."/>
            <person name="Miao Y."/>
            <person name="Liu J."/>
            <person name="Yu Q."/>
            <person name="Li R."/>
            <person name="Liao H."/>
            <person name="Li X."/>
            <person name="Kong Y."/>
            <person name="Jiang Z."/>
            <person name="Chourrout D."/>
            <person name="Li R."/>
            <person name="Bao Z."/>
        </authorList>
    </citation>
    <scope>NUCLEOTIDE SEQUENCE [LARGE SCALE GENOMIC DNA]</scope>
    <source>
        <strain evidence="8 9">PY_sf001</strain>
    </source>
</reference>
<keyword evidence="9" id="KW-1185">Reference proteome</keyword>
<dbReference type="SUPFAM" id="SSF50978">
    <property type="entry name" value="WD40 repeat-like"/>
    <property type="match status" value="2"/>
</dbReference>
<dbReference type="EMBL" id="NEDP02000449">
    <property type="protein sequence ID" value="OWF55925.1"/>
    <property type="molecule type" value="Genomic_DNA"/>
</dbReference>
<dbReference type="PROSITE" id="PS50294">
    <property type="entry name" value="WD_REPEATS_REGION"/>
    <property type="match status" value="1"/>
</dbReference>
<dbReference type="Pfam" id="PF25469">
    <property type="entry name" value="WHD_NWD1"/>
    <property type="match status" value="1"/>
</dbReference>
<dbReference type="Pfam" id="PF00400">
    <property type="entry name" value="WD40"/>
    <property type="match status" value="2"/>
</dbReference>
<name>A0A210R4N7_MIZYE</name>
<keyword evidence="2" id="KW-0677">Repeat</keyword>
<feature type="repeat" description="WD" evidence="3">
    <location>
        <begin position="1391"/>
        <end position="1425"/>
    </location>
</feature>
<dbReference type="PROSITE" id="PS50082">
    <property type="entry name" value="WD_REPEATS_2"/>
    <property type="match status" value="2"/>
</dbReference>
<dbReference type="Pfam" id="PF13271">
    <property type="entry name" value="DUF4062"/>
    <property type="match status" value="1"/>
</dbReference>
<organism evidence="8 9">
    <name type="scientific">Mizuhopecten yessoensis</name>
    <name type="common">Japanese scallop</name>
    <name type="synonym">Patinopecten yessoensis</name>
    <dbReference type="NCBI Taxonomy" id="6573"/>
    <lineage>
        <taxon>Eukaryota</taxon>
        <taxon>Metazoa</taxon>
        <taxon>Spiralia</taxon>
        <taxon>Lophotrochozoa</taxon>
        <taxon>Mollusca</taxon>
        <taxon>Bivalvia</taxon>
        <taxon>Autobranchia</taxon>
        <taxon>Pteriomorphia</taxon>
        <taxon>Pectinida</taxon>
        <taxon>Pectinoidea</taxon>
        <taxon>Pectinidae</taxon>
        <taxon>Mizuhopecten</taxon>
    </lineage>
</organism>
<comment type="caution">
    <text evidence="8">The sequence shown here is derived from an EMBL/GenBank/DDBJ whole genome shotgun (WGS) entry which is preliminary data.</text>
</comment>
<dbReference type="Proteomes" id="UP000242188">
    <property type="component" value="Unassembled WGS sequence"/>
</dbReference>
<evidence type="ECO:0000313" key="9">
    <source>
        <dbReference type="Proteomes" id="UP000242188"/>
    </source>
</evidence>
<evidence type="ECO:0000256" key="2">
    <source>
        <dbReference type="ARBA" id="ARBA00022737"/>
    </source>
</evidence>
<evidence type="ECO:0000256" key="4">
    <source>
        <dbReference type="SAM" id="MobiDB-lite"/>
    </source>
</evidence>
<dbReference type="InterPro" id="IPR015943">
    <property type="entry name" value="WD40/YVTN_repeat-like_dom_sf"/>
</dbReference>
<feature type="repeat" description="WD" evidence="3">
    <location>
        <begin position="1686"/>
        <end position="1727"/>
    </location>
</feature>
<feature type="region of interest" description="Disordered" evidence="4">
    <location>
        <begin position="28"/>
        <end position="83"/>
    </location>
</feature>
<dbReference type="InterPro" id="IPR036322">
    <property type="entry name" value="WD40_repeat_dom_sf"/>
</dbReference>
<proteinExistence type="predicted"/>
<evidence type="ECO:0000259" key="7">
    <source>
        <dbReference type="Pfam" id="PF25469"/>
    </source>
</evidence>
<evidence type="ECO:0000256" key="1">
    <source>
        <dbReference type="ARBA" id="ARBA00022574"/>
    </source>
</evidence>
<dbReference type="Gene3D" id="2.130.10.10">
    <property type="entry name" value="YVTN repeat-like/Quinoprotein amine dehydrogenase"/>
    <property type="match status" value="2"/>
</dbReference>
<feature type="domain" description="NACHT" evidence="5">
    <location>
        <begin position="490"/>
        <end position="661"/>
    </location>
</feature>
<dbReference type="InterPro" id="IPR007111">
    <property type="entry name" value="NACHT_NTPase"/>
</dbReference>
<dbReference type="InterPro" id="IPR019775">
    <property type="entry name" value="WD40_repeat_CS"/>
</dbReference>
<protein>
    <submittedName>
        <fullName evidence="8">NACHT and WD repeat domain-containing protein 1</fullName>
    </submittedName>
</protein>
<dbReference type="SMART" id="SM00320">
    <property type="entry name" value="WD40"/>
    <property type="match status" value="5"/>
</dbReference>
<evidence type="ECO:0000313" key="8">
    <source>
        <dbReference type="EMBL" id="OWF55925.1"/>
    </source>
</evidence>
<feature type="domain" description="NWD1/2-like winged helix-turn-helix" evidence="7">
    <location>
        <begin position="714"/>
        <end position="826"/>
    </location>
</feature>
<dbReference type="SUPFAM" id="SSF52540">
    <property type="entry name" value="P-loop containing nucleoside triphosphate hydrolases"/>
    <property type="match status" value="1"/>
</dbReference>
<accession>A0A210R4N7</accession>
<dbReference type="InterPro" id="IPR057588">
    <property type="entry name" value="NWD1/2-like_WH"/>
</dbReference>
<sequence length="1766" mass="198377">MSARMCYILINFYCSYKIEGMASKIKKVPSASKRPGLKKHESSFDLLKGKSGSATSQPKPYQSSKKPKEDKSRNAAAKAEVASSSIAKEGFDRDAEQKFERMIEGQLDNIPNIPRSVVRIFISSTFSDMRAERNAIVREATPKLREFCAEHDLDFQMVDMRWGVTDDSQNDHSVEKICLMEVENCQKISLGPNFVLIKGSRYGFRPIPIELSTEDFTLLTSYITNPEHTKLLQTWYQRDNNSKPPQYVLQPIRSQFTFYGDYSPGCDEPRAKDTENWQQTFEQLQLILREAAKSAAGAGKMSASTLHEYFQSVTETEIKSGILDVSDQSGHTMVYSRSLTGLDNESVADKDARRYIEIKDTSGKLEVDTVVKSLRDELLNKIKKTLKGTNCREYEVPWISGGIEPNSNEAHAQYIESFCHDFLSDMKVQIKDGMTDYLPKIRFSEWYTDYVELIHHLQFCNTKCETFCGQTDVLNGVRSYILTDTSRKPLVLHAPSGAGKTSVMAMIMKTLPSWFKKQKHVKLIRFLGTSPLSTNIYDVLFGVCGQLADHAEIIMEPVSYKNMKNLLEYVPRLLRRVASAIKSPIVILLDSLDQLTANHDAHSLAWLPTILPSNVKLILSTLPEEHGILDTLRDILPNDQCYIAVPPLSMTTGKEIISKYLGQRKRTVTDNQLKLLMSYFTQDPGPLYLKLLLDEAVKWNSYTPEHEYVLANAVRSAISQLFKNLETKFGEVFTNHALGYITIAMNGVSETEMEDVLSCDDEVLNNVYRYHNPPVEGIVRIPPVLWARLRYDLKEYLVERQTHNKYTLNWYHRQFIEAGRAMYTQGKAGQKLHTNFSEIFMSQSVKRTIELDWRKTTIENADRQITPQAMVSKNRRMLCCLPYYINNAKEMISSNLAKEKCFCNFHFLKAKVAAFPLTALQEDLTAFVDRTEDEEVQKLRYFFSVCKIEDLGNSEKFAVSLLAKISLTEGEANLERLLAVALEYLQSKNKPLLIPKYACMAPGTNTSSAMKDSIRGCEKILSVGGDSVLLRLCGKETDEESQDLHAVYNTVTEEQQQVSLPDIFSNGLMARLDRASKKIYYLHNRQINTVNLFKKVTMNKKLSEVCPELTAETSPVMSAFDAESSYMAILFDDSSLLVIDLSSMKSLKLMTLSVDATDIVNLVCTGWDSPAVIATGKCEDAENGKAIKGFVQLFQPSEENNDTIKETPASFSSGLVCLGSSEDFLIGLCNTETSCTLLAIELDELDMVSEMSLSDVMIQMSVAKKQQLAAVLSQKGVVSLVNWKEEKVLSELSTNNPVSCLYVNWSHNLAMLGDSQGQIVLYNIRRNNHCGTFPAHQNSMQRLVGTEENVISLGINKDMKIWAISALTQNITQPHTSCDTSSHSLLGQTQVASLDITLDSLELVTASRDNTVSVWSLTDMSLTRTVDISIVGDKIQVISKESCVALDRTDRRVKIFKLKNGDSAVDCDLPKGALDFTVSQDRSLMCILCQKEKGLMVDVMDLKVGQSKKTFYLKGVPDYETIDICLSANSRFILLRTKVTEADFKEIEASWKKQGSFLPQPHPYRFSAADLTQATGGLMHCMRTMSKIPHLGEVMTPSQGNIMMLTTRRWVLFWDIPTGKCDQKVSKVEKKGMMYRPDWMGQDCKGTTLTITQSVNGKYVALGSEDGYLFVYHTDSGLPVQNMAPSSKHTATVIVTAFSPNNEWVASACRNNTIKIWEASTGEEVFSTRANFEVVSMCFSANSLTLVVSIGSQVTRILVYTLHTGC</sequence>
<dbReference type="InterPro" id="IPR027417">
    <property type="entry name" value="P-loop_NTPase"/>
</dbReference>
<gene>
    <name evidence="8" type="ORF">KP79_PYT06451</name>
</gene>
<evidence type="ECO:0000259" key="6">
    <source>
        <dbReference type="Pfam" id="PF13271"/>
    </source>
</evidence>
<dbReference type="PROSITE" id="PS00678">
    <property type="entry name" value="WD_REPEATS_1"/>
    <property type="match status" value="1"/>
</dbReference>
<dbReference type="Pfam" id="PF05729">
    <property type="entry name" value="NACHT"/>
    <property type="match status" value="1"/>
</dbReference>
<dbReference type="Gene3D" id="3.40.50.300">
    <property type="entry name" value="P-loop containing nucleotide triphosphate hydrolases"/>
    <property type="match status" value="1"/>
</dbReference>
<dbReference type="InterPro" id="IPR001680">
    <property type="entry name" value="WD40_rpt"/>
</dbReference>
<keyword evidence="1 3" id="KW-0853">WD repeat</keyword>
<dbReference type="PANTHER" id="PTHR19871:SF14">
    <property type="entry name" value="DUF4062 DOMAIN-CONTAINING PROTEIN"/>
    <property type="match status" value="1"/>
</dbReference>